<dbReference type="InterPro" id="IPR029058">
    <property type="entry name" value="AB_hydrolase_fold"/>
</dbReference>
<keyword evidence="2" id="KW-1185">Reference proteome</keyword>
<dbReference type="Gene3D" id="3.40.50.1820">
    <property type="entry name" value="alpha/beta hydrolase"/>
    <property type="match status" value="1"/>
</dbReference>
<proteinExistence type="predicted"/>
<accession>A0A1X6X2X0</accession>
<reference evidence="2" key="1">
    <citation type="submission" date="2017-02" db="EMBL/GenBank/DDBJ databases">
        <authorList>
            <person name="Dridi B."/>
        </authorList>
    </citation>
    <scope>NUCLEOTIDE SEQUENCE [LARGE SCALE GENOMIC DNA]</scope>
    <source>
        <strain evidence="2">B Co 03.10</strain>
    </source>
</reference>
<keyword evidence="1" id="KW-0378">Hydrolase</keyword>
<dbReference type="EC" id="3.1.1.24" evidence="1"/>
<evidence type="ECO:0000313" key="2">
    <source>
        <dbReference type="Proteomes" id="UP000196581"/>
    </source>
</evidence>
<sequence>MERLAVIDSYSDTRPTSLGKALWLASVYAGSISNLMPPAALSRIMRDQYRRWPHAADYLSKAVTRLRPLDALKSRWAINLVNYPPALNAATYPILGVVGEDSWPRSIAFMEELQRAVPCTHLIRVADSNDPTPLCQPEAFNAILTEFLNDQR</sequence>
<dbReference type="Proteomes" id="UP000196581">
    <property type="component" value="Unassembled WGS sequence"/>
</dbReference>
<protein>
    <submittedName>
        <fullName evidence="1">Beta-ketoadipate enol-lactone hydrolase</fullName>
        <ecNumber evidence="1">3.1.1.24</ecNumber>
    </submittedName>
</protein>
<dbReference type="EMBL" id="FWFF01000003">
    <property type="protein sequence ID" value="SLM92875.1"/>
    <property type="molecule type" value="Genomic_DNA"/>
</dbReference>
<evidence type="ECO:0000313" key="1">
    <source>
        <dbReference type="EMBL" id="SLM92875.1"/>
    </source>
</evidence>
<name>A0A1X6X2X0_9MICO</name>
<dbReference type="AlphaFoldDB" id="A0A1X6X2X0"/>
<dbReference type="SUPFAM" id="SSF53474">
    <property type="entry name" value="alpha/beta-Hydrolases"/>
    <property type="match status" value="1"/>
</dbReference>
<organism evidence="1 2">
    <name type="scientific">Brevibacterium yomogidense</name>
    <dbReference type="NCBI Taxonomy" id="946573"/>
    <lineage>
        <taxon>Bacteria</taxon>
        <taxon>Bacillati</taxon>
        <taxon>Actinomycetota</taxon>
        <taxon>Actinomycetes</taxon>
        <taxon>Micrococcales</taxon>
        <taxon>Brevibacteriaceae</taxon>
        <taxon>Brevibacterium</taxon>
    </lineage>
</organism>
<gene>
    <name evidence="1" type="ORF">FM105_03390</name>
</gene>
<dbReference type="GO" id="GO:0047570">
    <property type="term" value="F:3-oxoadipate enol-lactonase activity"/>
    <property type="evidence" value="ECO:0007669"/>
    <property type="project" value="UniProtKB-EC"/>
</dbReference>